<sequence>MLSLRNLIETGQIRTRTRTLGPIVDVVVHHEQGVVLAYLTRLGPQRPLEAVMLDAVLDHDGVQVTIHSPEDVLPLGKLPRLKLLSEHGQVVGRPWLDPQGRVAGTLEDLTFDEITGKVVYYSIRYLPQGPADERGTSTRRH</sequence>
<proteinExistence type="predicted"/>
<comment type="caution">
    <text evidence="1">The sequence shown here is derived from an EMBL/GenBank/DDBJ whole genome shotgun (WGS) entry which is preliminary data.</text>
</comment>
<evidence type="ECO:0008006" key="3">
    <source>
        <dbReference type="Google" id="ProtNLM"/>
    </source>
</evidence>
<accession>A0A511MZ46</accession>
<dbReference type="InterPro" id="IPR011033">
    <property type="entry name" value="PRC_barrel-like_sf"/>
</dbReference>
<name>A0A511MZ46_DEIC1</name>
<reference evidence="1 2" key="1">
    <citation type="submission" date="2019-07" db="EMBL/GenBank/DDBJ databases">
        <title>Whole genome shotgun sequence of Deinococcus cellulosilyticus NBRC 106333.</title>
        <authorList>
            <person name="Hosoyama A."/>
            <person name="Uohara A."/>
            <person name="Ohji S."/>
            <person name="Ichikawa N."/>
        </authorList>
    </citation>
    <scope>NUCLEOTIDE SEQUENCE [LARGE SCALE GENOMIC DNA]</scope>
    <source>
        <strain evidence="1 2">NBRC 106333</strain>
    </source>
</reference>
<dbReference type="RefSeq" id="WP_146883054.1">
    <property type="nucleotide sequence ID" value="NZ_BJXB01000004.1"/>
</dbReference>
<dbReference type="SUPFAM" id="SSF50346">
    <property type="entry name" value="PRC-barrel domain"/>
    <property type="match status" value="1"/>
</dbReference>
<dbReference type="EMBL" id="BJXB01000004">
    <property type="protein sequence ID" value="GEM45601.1"/>
    <property type="molecule type" value="Genomic_DNA"/>
</dbReference>
<protein>
    <recommendedName>
        <fullName evidence="3">PRC-barrel domain-containing protein</fullName>
    </recommendedName>
</protein>
<evidence type="ECO:0000313" key="2">
    <source>
        <dbReference type="Proteomes" id="UP000321306"/>
    </source>
</evidence>
<dbReference type="OrthoDB" id="53812at2"/>
<evidence type="ECO:0000313" key="1">
    <source>
        <dbReference type="EMBL" id="GEM45601.1"/>
    </source>
</evidence>
<dbReference type="AlphaFoldDB" id="A0A511MZ46"/>
<gene>
    <name evidence="1" type="ORF">DC3_12360</name>
</gene>
<keyword evidence="2" id="KW-1185">Reference proteome</keyword>
<dbReference type="Proteomes" id="UP000321306">
    <property type="component" value="Unassembled WGS sequence"/>
</dbReference>
<organism evidence="1 2">
    <name type="scientific">Deinococcus cellulosilyticus (strain DSM 18568 / NBRC 106333 / KACC 11606 / 5516J-15)</name>
    <dbReference type="NCBI Taxonomy" id="1223518"/>
    <lineage>
        <taxon>Bacteria</taxon>
        <taxon>Thermotogati</taxon>
        <taxon>Deinococcota</taxon>
        <taxon>Deinococci</taxon>
        <taxon>Deinococcales</taxon>
        <taxon>Deinococcaceae</taxon>
        <taxon>Deinococcus</taxon>
    </lineage>
</organism>